<dbReference type="NCBIfam" id="TIGR00502">
    <property type="entry name" value="nagB"/>
    <property type="match status" value="1"/>
</dbReference>
<reference evidence="12" key="2">
    <citation type="submission" date="2020-05" db="EMBL/GenBank/DDBJ databases">
        <authorList>
            <person name="Kim H.-S."/>
            <person name="Proctor R.H."/>
            <person name="Brown D.W."/>
        </authorList>
    </citation>
    <scope>NUCLEOTIDE SEQUENCE</scope>
    <source>
        <strain evidence="12">NRRL 45417</strain>
    </source>
</reference>
<feature type="chain" id="PRO_5034558653" description="Glucosamine-6-phosphate deaminase" evidence="10">
    <location>
        <begin position="20"/>
        <end position="867"/>
    </location>
</feature>
<comment type="catalytic activity">
    <reaction evidence="1">
        <text>alpha-D-glucosamine 6-phosphate + H2O = beta-D-fructose 6-phosphate + NH4(+)</text>
        <dbReference type="Rhea" id="RHEA:12172"/>
        <dbReference type="ChEBI" id="CHEBI:15377"/>
        <dbReference type="ChEBI" id="CHEBI:28938"/>
        <dbReference type="ChEBI" id="CHEBI:57634"/>
        <dbReference type="ChEBI" id="CHEBI:75989"/>
        <dbReference type="EC" id="3.5.99.6"/>
    </reaction>
</comment>
<dbReference type="FunFam" id="3.40.50.1360:FF:000002">
    <property type="entry name" value="Glucosamine-6-phosphate deaminase"/>
    <property type="match status" value="1"/>
</dbReference>
<evidence type="ECO:0000256" key="5">
    <source>
        <dbReference type="ARBA" id="ARBA00022801"/>
    </source>
</evidence>
<evidence type="ECO:0000256" key="10">
    <source>
        <dbReference type="SAM" id="SignalP"/>
    </source>
</evidence>
<dbReference type="GO" id="GO:0004342">
    <property type="term" value="F:glucosamine-6-phosphate deaminase activity"/>
    <property type="evidence" value="ECO:0007669"/>
    <property type="project" value="UniProtKB-EC"/>
</dbReference>
<comment type="caution">
    <text evidence="12">The sequence shown here is derived from an EMBL/GenBank/DDBJ whole genome shotgun (WGS) entry which is preliminary data.</text>
</comment>
<keyword evidence="13" id="KW-1185">Reference proteome</keyword>
<reference evidence="12" key="1">
    <citation type="journal article" date="2020" name="BMC Genomics">
        <title>Correction to: Identification and distribution of gene clusters required for synthesis of sphingolipid metabolism inhibitors in diverse species of the filamentous fungus Fusarium.</title>
        <authorList>
            <person name="Kim H.S."/>
            <person name="Lohmar J.M."/>
            <person name="Busman M."/>
            <person name="Brown D.W."/>
            <person name="Naumann T.A."/>
            <person name="Divon H.H."/>
            <person name="Lysoe E."/>
            <person name="Uhlig S."/>
            <person name="Proctor R.H."/>
        </authorList>
    </citation>
    <scope>NUCLEOTIDE SEQUENCE</scope>
    <source>
        <strain evidence="12">NRRL 45417</strain>
    </source>
</reference>
<evidence type="ECO:0000256" key="7">
    <source>
        <dbReference type="ARBA" id="ARBA00049961"/>
    </source>
</evidence>
<dbReference type="HAMAP" id="MF_01241">
    <property type="entry name" value="GlcN6P_deamin"/>
    <property type="match status" value="1"/>
</dbReference>
<accession>A0A8H4SUI3</accession>
<evidence type="ECO:0000256" key="3">
    <source>
        <dbReference type="ARBA" id="ARBA00012680"/>
    </source>
</evidence>
<evidence type="ECO:0000313" key="13">
    <source>
        <dbReference type="Proteomes" id="UP000604273"/>
    </source>
</evidence>
<dbReference type="AlphaFoldDB" id="A0A8H4SUI3"/>
<dbReference type="SUPFAM" id="SSF100950">
    <property type="entry name" value="NagB/RpiA/CoA transferase-like"/>
    <property type="match status" value="1"/>
</dbReference>
<gene>
    <name evidence="12" type="ORF">FGADI_11546</name>
</gene>
<evidence type="ECO:0000256" key="6">
    <source>
        <dbReference type="ARBA" id="ARBA00023277"/>
    </source>
</evidence>
<evidence type="ECO:0000256" key="8">
    <source>
        <dbReference type="ARBA" id="ARBA00050047"/>
    </source>
</evidence>
<dbReference type="Pfam" id="PF01182">
    <property type="entry name" value="Glucosamine_iso"/>
    <property type="match status" value="1"/>
</dbReference>
<comment type="similarity">
    <text evidence="2">Belongs to the glucosamine/galactosamine-6-phosphate isomerase family.</text>
</comment>
<dbReference type="InterPro" id="IPR006148">
    <property type="entry name" value="Glc/Gal-6P_isomerase"/>
</dbReference>
<feature type="region of interest" description="Disordered" evidence="9">
    <location>
        <begin position="822"/>
        <end position="842"/>
    </location>
</feature>
<dbReference type="InterPro" id="IPR004547">
    <property type="entry name" value="Glucosamine6P_isomerase"/>
</dbReference>
<proteinExistence type="inferred from homology"/>
<dbReference type="PROSITE" id="PS01161">
    <property type="entry name" value="GLC_GALNAC_ISOMERASE"/>
    <property type="match status" value="1"/>
</dbReference>
<keyword evidence="5" id="KW-0378">Hydrolase</keyword>
<dbReference type="Gene3D" id="3.40.50.1360">
    <property type="match status" value="1"/>
</dbReference>
<dbReference type="GO" id="GO:0005829">
    <property type="term" value="C:cytosol"/>
    <property type="evidence" value="ECO:0007669"/>
    <property type="project" value="UniProtKB-ARBA"/>
</dbReference>
<dbReference type="Proteomes" id="UP000604273">
    <property type="component" value="Unassembled WGS sequence"/>
</dbReference>
<name>A0A8H4SUI3_9HYPO</name>
<keyword evidence="10" id="KW-0732">Signal</keyword>
<evidence type="ECO:0000256" key="4">
    <source>
        <dbReference type="ARBA" id="ARBA00017067"/>
    </source>
</evidence>
<evidence type="ECO:0000256" key="2">
    <source>
        <dbReference type="ARBA" id="ARBA00005526"/>
    </source>
</evidence>
<evidence type="ECO:0000256" key="1">
    <source>
        <dbReference type="ARBA" id="ARBA00000644"/>
    </source>
</evidence>
<dbReference type="GO" id="GO:0005975">
    <property type="term" value="P:carbohydrate metabolic process"/>
    <property type="evidence" value="ECO:0007669"/>
    <property type="project" value="InterPro"/>
</dbReference>
<evidence type="ECO:0000259" key="11">
    <source>
        <dbReference type="Pfam" id="PF01182"/>
    </source>
</evidence>
<dbReference type="CDD" id="cd01399">
    <property type="entry name" value="GlcN6P_deaminase"/>
    <property type="match status" value="1"/>
</dbReference>
<dbReference type="InterPro" id="IPR037171">
    <property type="entry name" value="NagB/RpiA_transferase-like"/>
</dbReference>
<evidence type="ECO:0000313" key="12">
    <source>
        <dbReference type="EMBL" id="KAF4945973.1"/>
    </source>
</evidence>
<dbReference type="PANTHER" id="PTHR40616:SF1">
    <property type="entry name" value="LINALOOL DEHYDRATASE_ISOMERASE DOMAIN-CONTAINING PROTEIN"/>
    <property type="match status" value="1"/>
</dbReference>
<feature type="signal peptide" evidence="10">
    <location>
        <begin position="1"/>
        <end position="19"/>
    </location>
</feature>
<organism evidence="12 13">
    <name type="scientific">Fusarium gaditjirri</name>
    <dbReference type="NCBI Taxonomy" id="282569"/>
    <lineage>
        <taxon>Eukaryota</taxon>
        <taxon>Fungi</taxon>
        <taxon>Dikarya</taxon>
        <taxon>Ascomycota</taxon>
        <taxon>Pezizomycotina</taxon>
        <taxon>Sordariomycetes</taxon>
        <taxon>Hypocreomycetidae</taxon>
        <taxon>Hypocreales</taxon>
        <taxon>Nectriaceae</taxon>
        <taxon>Fusarium</taxon>
        <taxon>Fusarium nisikadoi species complex</taxon>
    </lineage>
</organism>
<comment type="function">
    <text evidence="7">Catalyzes the reversible conversion of alpha-D-glucosamine 6-phosphate (GlcN-6P) into beta-D-fructose 6-phosphate (Fru-6P) and ammonium ion, a regulatory reaction step in de novo uridine diphosphate-N-acetyl-alpha-D-glucosamine (UDP-GlcNAc) biosynthesis via hexosamine pathway.</text>
</comment>
<dbReference type="EC" id="3.5.99.6" evidence="3"/>
<feature type="domain" description="Glucosamine/galactosamine-6-phosphate isomerase" evidence="11">
    <location>
        <begin position="566"/>
        <end position="774"/>
    </location>
</feature>
<dbReference type="PANTHER" id="PTHR40616">
    <property type="entry name" value="LINALOOL DEHYDRATASE_ISOMERASE DOMAIN-CONTAINING PROTEIN"/>
    <property type="match status" value="1"/>
</dbReference>
<dbReference type="OrthoDB" id="2580323at2759"/>
<dbReference type="GO" id="GO:0006044">
    <property type="term" value="P:N-acetylglucosamine metabolic process"/>
    <property type="evidence" value="ECO:0007669"/>
    <property type="project" value="InterPro"/>
</dbReference>
<dbReference type="InterPro" id="IPR018321">
    <property type="entry name" value="Glucosamine6P_isomerase_CS"/>
</dbReference>
<dbReference type="EMBL" id="JABFAI010000343">
    <property type="protein sequence ID" value="KAF4945973.1"/>
    <property type="molecule type" value="Genomic_DNA"/>
</dbReference>
<keyword evidence="6" id="KW-0119">Carbohydrate metabolism</keyword>
<protein>
    <recommendedName>
        <fullName evidence="4">Glucosamine-6-phosphate deaminase</fullName>
        <ecNumber evidence="3">3.5.99.6</ecNumber>
    </recommendedName>
    <alternativeName>
        <fullName evidence="8">Glucosamine-6-phosphate isomerase</fullName>
    </alternativeName>
</protein>
<evidence type="ECO:0000256" key="9">
    <source>
        <dbReference type="SAM" id="MobiDB-lite"/>
    </source>
</evidence>
<sequence>MGLLSLATTFLAFGSAASAASLAKRNSNSQKLTPAAQSLFDYSMQVSDSRYDSSYGYVWYQDNGQWSVRFTAWHIPGLLHRAKGDDVKTAVKAIENVLANQLNGDFNSAWYGTFKLSPDEPDPTPDGPLYPPSIYGTYDPNWREFVGTQLIQVVEEFGHLLPAGLESRIEDALEAAAIGGMRRNGSFPLDDNLILGYSNPAIMRALTTGWVGKRKNNKVLINFAKEQGNDLLKLFKRGGQNALSEYNAPNYYGIDIWALAANIAYGPKDAPMTKNSVFILQEMWKDIAAHYNPYLGNMVGPYDRAYSRDATTHSQILSMVLWGIYGRGVGGQPPLGEGDLLYDIAQGAALALVMDVVAPTISKDAQAIIKSKGKWKGTRFVKKTIYEELDSNNPRHVTSWLSAELMIGGQTVNETKNRGNQYVPAIVQWASDPSHKPYPYMGFFSLYPSASTLNAKAEANKLTVSYPNTTQDGTNIFTFALTGIPPSWTLGGKNVVKGLEKLPCLDVNVTAPGLVKQDVVYGATLRDHWIYNISYAVPEGFKGTPSVTLDMTYTPKMRLVIREGPQEASQYISDYIINRIRAFNPTSEKPFVLGLPTGSSPLHIYNDLIKAYKASKISFQHVVTFNMDEYVGLPREHPESYYSFMHHNLFKHIDIQPENVHLLNGNAPDLFAECLAYEDKIKSFGGIELFLGGIGTDGHIAFNEPGSSLVSRTRIKSLAYETRIANARFFDNDIEAVPDMALTVGVQTVMDAREVVIIATGASKAIAIQQAVEGGVSHLCTLSCLQLHPKSMVVVDRDATLELKVKTVNYFYGVEKTIRQREASGHLPPSPTLTADVEEDGDLKPDNMASRIAPTMRVRSVTFPIGM</sequence>